<dbReference type="OrthoDB" id="9129300at2"/>
<keyword evidence="4 11" id="KW-0812">Transmembrane</keyword>
<dbReference type="eggNOG" id="COG0840">
    <property type="taxonomic scope" value="Bacteria"/>
</dbReference>
<keyword evidence="10" id="KW-0175">Coiled coil</keyword>
<evidence type="ECO:0000256" key="3">
    <source>
        <dbReference type="ARBA" id="ARBA00022481"/>
    </source>
</evidence>
<evidence type="ECO:0000256" key="8">
    <source>
        <dbReference type="ARBA" id="ARBA00029447"/>
    </source>
</evidence>
<dbReference type="Gene3D" id="1.10.287.950">
    <property type="entry name" value="Methyl-accepting chemotaxis protein"/>
    <property type="match status" value="1"/>
</dbReference>
<dbReference type="SMART" id="SM00283">
    <property type="entry name" value="MA"/>
    <property type="match status" value="1"/>
</dbReference>
<dbReference type="GO" id="GO:0006935">
    <property type="term" value="P:chemotaxis"/>
    <property type="evidence" value="ECO:0007669"/>
    <property type="project" value="UniProtKB-ARBA"/>
</dbReference>
<keyword evidence="6 11" id="KW-0472">Membrane</keyword>
<dbReference type="InterPro" id="IPR007891">
    <property type="entry name" value="CHASE3"/>
</dbReference>
<dbReference type="CDD" id="cd19410">
    <property type="entry name" value="HK9-like_sensor"/>
    <property type="match status" value="1"/>
</dbReference>
<evidence type="ECO:0000256" key="2">
    <source>
        <dbReference type="ARBA" id="ARBA00022475"/>
    </source>
</evidence>
<keyword evidence="5 11" id="KW-1133">Transmembrane helix</keyword>
<evidence type="ECO:0000259" key="12">
    <source>
        <dbReference type="PROSITE" id="PS50111"/>
    </source>
</evidence>
<evidence type="ECO:0000256" key="11">
    <source>
        <dbReference type="SAM" id="Phobius"/>
    </source>
</evidence>
<comment type="similarity">
    <text evidence="8">Belongs to the methyl-accepting chemotaxis (MCP) protein family.</text>
</comment>
<dbReference type="PROSITE" id="PS50885">
    <property type="entry name" value="HAMP"/>
    <property type="match status" value="1"/>
</dbReference>
<dbReference type="Proteomes" id="UP000029493">
    <property type="component" value="Chromosome"/>
</dbReference>
<evidence type="ECO:0000313" key="14">
    <source>
        <dbReference type="EMBL" id="AIR91074.1"/>
    </source>
</evidence>
<evidence type="ECO:0000256" key="9">
    <source>
        <dbReference type="PROSITE-ProRule" id="PRU00284"/>
    </source>
</evidence>
<organism evidence="14 15">
    <name type="scientific">Pseudomonas cremoricolorata</name>
    <dbReference type="NCBI Taxonomy" id="157783"/>
    <lineage>
        <taxon>Bacteria</taxon>
        <taxon>Pseudomonadati</taxon>
        <taxon>Pseudomonadota</taxon>
        <taxon>Gammaproteobacteria</taxon>
        <taxon>Pseudomonadales</taxon>
        <taxon>Pseudomonadaceae</taxon>
        <taxon>Pseudomonas</taxon>
    </lineage>
</organism>
<dbReference type="AlphaFoldDB" id="A0A089WV38"/>
<dbReference type="FunFam" id="1.10.287.950:FF:000001">
    <property type="entry name" value="Methyl-accepting chemotaxis sensory transducer"/>
    <property type="match status" value="1"/>
</dbReference>
<dbReference type="PROSITE" id="PS50111">
    <property type="entry name" value="CHEMOTAXIS_TRANSDUC_2"/>
    <property type="match status" value="1"/>
</dbReference>
<dbReference type="SMART" id="SM00304">
    <property type="entry name" value="HAMP"/>
    <property type="match status" value="1"/>
</dbReference>
<feature type="transmembrane region" description="Helical" evidence="11">
    <location>
        <begin position="192"/>
        <end position="212"/>
    </location>
</feature>
<evidence type="ECO:0000256" key="1">
    <source>
        <dbReference type="ARBA" id="ARBA00004651"/>
    </source>
</evidence>
<evidence type="ECO:0000313" key="15">
    <source>
        <dbReference type="Proteomes" id="UP000029493"/>
    </source>
</evidence>
<proteinExistence type="inferred from homology"/>
<dbReference type="CDD" id="cd11386">
    <property type="entry name" value="MCP_signal"/>
    <property type="match status" value="1"/>
</dbReference>
<keyword evidence="7 9" id="KW-0807">Transducer</keyword>
<dbReference type="CDD" id="cd06225">
    <property type="entry name" value="HAMP"/>
    <property type="match status" value="1"/>
</dbReference>
<protein>
    <submittedName>
        <fullName evidence="14">Chemotaxis protein</fullName>
    </submittedName>
</protein>
<keyword evidence="15" id="KW-1185">Reference proteome</keyword>
<dbReference type="GO" id="GO:0005886">
    <property type="term" value="C:plasma membrane"/>
    <property type="evidence" value="ECO:0007669"/>
    <property type="project" value="UniProtKB-SubCell"/>
</dbReference>
<dbReference type="Pfam" id="PF05227">
    <property type="entry name" value="CHASE3"/>
    <property type="match status" value="1"/>
</dbReference>
<dbReference type="PANTHER" id="PTHR32089">
    <property type="entry name" value="METHYL-ACCEPTING CHEMOTAXIS PROTEIN MCPB"/>
    <property type="match status" value="1"/>
</dbReference>
<evidence type="ECO:0000256" key="7">
    <source>
        <dbReference type="ARBA" id="ARBA00023224"/>
    </source>
</evidence>
<evidence type="ECO:0000256" key="10">
    <source>
        <dbReference type="SAM" id="Coils"/>
    </source>
</evidence>
<name>A0A089WV38_9PSED</name>
<dbReference type="InterPro" id="IPR004089">
    <property type="entry name" value="MCPsignal_dom"/>
</dbReference>
<feature type="domain" description="Methyl-accepting transducer" evidence="12">
    <location>
        <begin position="271"/>
        <end position="507"/>
    </location>
</feature>
<dbReference type="KEGG" id="psw:LK03_18165"/>
<dbReference type="GO" id="GO:0007165">
    <property type="term" value="P:signal transduction"/>
    <property type="evidence" value="ECO:0007669"/>
    <property type="project" value="UniProtKB-KW"/>
</dbReference>
<evidence type="ECO:0000256" key="5">
    <source>
        <dbReference type="ARBA" id="ARBA00022989"/>
    </source>
</evidence>
<keyword evidence="2" id="KW-1003">Cell membrane</keyword>
<feature type="transmembrane region" description="Helical" evidence="11">
    <location>
        <begin position="12"/>
        <end position="33"/>
    </location>
</feature>
<comment type="subcellular location">
    <subcellularLocation>
        <location evidence="1">Cell membrane</location>
        <topology evidence="1">Multi-pass membrane protein</topology>
    </subcellularLocation>
</comment>
<dbReference type="EMBL" id="CP009455">
    <property type="protein sequence ID" value="AIR91074.1"/>
    <property type="molecule type" value="Genomic_DNA"/>
</dbReference>
<evidence type="ECO:0000256" key="6">
    <source>
        <dbReference type="ARBA" id="ARBA00023136"/>
    </source>
</evidence>
<dbReference type="InterPro" id="IPR003660">
    <property type="entry name" value="HAMP_dom"/>
</dbReference>
<dbReference type="RefSeq" id="WP_038413758.1">
    <property type="nucleotide sequence ID" value="NZ_CP009455.1"/>
</dbReference>
<evidence type="ECO:0000256" key="4">
    <source>
        <dbReference type="ARBA" id="ARBA00022692"/>
    </source>
</evidence>
<evidence type="ECO:0000259" key="13">
    <source>
        <dbReference type="PROSITE" id="PS50885"/>
    </source>
</evidence>
<accession>A0A089WV38</accession>
<gene>
    <name evidence="14" type="ORF">LK03_18165</name>
</gene>
<dbReference type="SUPFAM" id="SSF58104">
    <property type="entry name" value="Methyl-accepting chemotaxis protein (MCP) signaling domain"/>
    <property type="match status" value="1"/>
</dbReference>
<dbReference type="Pfam" id="PF00015">
    <property type="entry name" value="MCPsignal"/>
    <property type="match status" value="1"/>
</dbReference>
<reference evidence="14 15" key="1">
    <citation type="submission" date="2014-09" db="EMBL/GenBank/DDBJ databases">
        <authorList>
            <person name="Chan K.-G."/>
        </authorList>
    </citation>
    <scope>NUCLEOTIDE SEQUENCE [LARGE SCALE GENOMIC DNA]</scope>
    <source>
        <strain evidence="14 15">ND07</strain>
    </source>
</reference>
<keyword evidence="3" id="KW-0488">Methylation</keyword>
<feature type="domain" description="HAMP" evidence="13">
    <location>
        <begin position="214"/>
        <end position="266"/>
    </location>
</feature>
<dbReference type="PANTHER" id="PTHR32089:SF119">
    <property type="entry name" value="METHYL-ACCEPTING CHEMOTAXIS PROTEIN CTPL"/>
    <property type="match status" value="1"/>
</dbReference>
<feature type="coiled-coil region" evidence="10">
    <location>
        <begin position="158"/>
        <end position="185"/>
    </location>
</feature>
<sequence length="543" mass="58332">MFANLSLSKKLYAGFGLILLIIVVLVLAALRGFDQVSSSVKRNIHSYEVLNQSGGMLRSLINIETGMRGYALTGRDGDLAPLREGEKEFAEYFQRIRSATADNPQQQARLQQLQGLYQQWRGEDIQANLTLREQVNAGTQSLAALSEQISAGRDKARMDAMRDVVSQLRENEKALLEERSALMNQAKASASWILIGGGLAAAVLAMLIAWSLSNNLAGRLEQALNVARRIAEGRLDNSIDERGRDEVSVLLQAFAAMQLRLRGMIGEIKHGAEQLVGAAQSISAASLQLSASAQEQSHSASSMAATVEQLTVSINHVADNAGDAHALSSESGRQSTEGGSVIQETLERMRVIANTVEASAGQIGELDQHAEQISSIVGVIQGVAEQTNLLALNAAIEAARAGEQGRGFAVVADEVRLLAQRTANSTQEITDMVKKIQSGTRDAVQQMDVGVEQVKGGLLLAQQAGEAIVHIRQSSGDVVRVVDQISLALREQTAASQDVARNVERIAQMSQQNSQAVEQTSDTAGDLQRLAQGLERQVNVFVL</sequence>
<dbReference type="Pfam" id="PF00672">
    <property type="entry name" value="HAMP"/>
    <property type="match status" value="1"/>
</dbReference>
<dbReference type="STRING" id="157783.LK03_18165"/>